<dbReference type="PROSITE" id="PS50262">
    <property type="entry name" value="G_PROTEIN_RECEP_F1_2"/>
    <property type="match status" value="1"/>
</dbReference>
<dbReference type="GO" id="GO:0004930">
    <property type="term" value="F:G protein-coupled receptor activity"/>
    <property type="evidence" value="ECO:0007669"/>
    <property type="project" value="UniProtKB-KW"/>
</dbReference>
<dbReference type="PANTHER" id="PTHR24243:SF208">
    <property type="entry name" value="PYROKININ-1 RECEPTOR"/>
    <property type="match status" value="1"/>
</dbReference>
<evidence type="ECO:0000313" key="11">
    <source>
        <dbReference type="EMBL" id="EDO43074.1"/>
    </source>
</evidence>
<feature type="domain" description="G-protein coupled receptors family 1 profile" evidence="10">
    <location>
        <begin position="59"/>
        <end position="303"/>
    </location>
</feature>
<feature type="transmembrane region" description="Helical" evidence="9">
    <location>
        <begin position="283"/>
        <end position="306"/>
    </location>
</feature>
<feature type="transmembrane region" description="Helical" evidence="9">
    <location>
        <begin position="241"/>
        <end position="263"/>
    </location>
</feature>
<keyword evidence="7 8" id="KW-0807">Transducer</keyword>
<dbReference type="InterPro" id="IPR000276">
    <property type="entry name" value="GPCR_Rhodpsn"/>
</dbReference>
<dbReference type="AlphaFoldDB" id="A7RZE3"/>
<dbReference type="InParanoid" id="A7RZE3"/>
<protein>
    <recommendedName>
        <fullName evidence="10">G-protein coupled receptors family 1 profile domain-containing protein</fullName>
    </recommendedName>
</protein>
<gene>
    <name evidence="11" type="ORF">NEMVEDRAFT_v1g204419</name>
</gene>
<evidence type="ECO:0000256" key="5">
    <source>
        <dbReference type="ARBA" id="ARBA00023136"/>
    </source>
</evidence>
<dbReference type="PROSITE" id="PS00237">
    <property type="entry name" value="G_PROTEIN_RECEP_F1_1"/>
    <property type="match status" value="1"/>
</dbReference>
<dbReference type="Gene3D" id="1.20.1070.10">
    <property type="entry name" value="Rhodopsin 7-helix transmembrane proteins"/>
    <property type="match status" value="1"/>
</dbReference>
<dbReference type="OrthoDB" id="5957382at2759"/>
<comment type="similarity">
    <text evidence="8">Belongs to the G-protein coupled receptor 1 family.</text>
</comment>
<keyword evidence="6 8" id="KW-0675">Receptor</keyword>
<evidence type="ECO:0000256" key="7">
    <source>
        <dbReference type="ARBA" id="ARBA00023224"/>
    </source>
</evidence>
<dbReference type="Pfam" id="PF00001">
    <property type="entry name" value="7tm_1"/>
    <property type="match status" value="1"/>
</dbReference>
<name>A7RZE3_NEMVE</name>
<feature type="transmembrane region" description="Helical" evidence="9">
    <location>
        <begin position="44"/>
        <end position="68"/>
    </location>
</feature>
<keyword evidence="2 8" id="KW-0812">Transmembrane</keyword>
<evidence type="ECO:0000256" key="6">
    <source>
        <dbReference type="ARBA" id="ARBA00023170"/>
    </source>
</evidence>
<feature type="transmembrane region" description="Helical" evidence="9">
    <location>
        <begin position="80"/>
        <end position="102"/>
    </location>
</feature>
<evidence type="ECO:0000256" key="8">
    <source>
        <dbReference type="RuleBase" id="RU000688"/>
    </source>
</evidence>
<dbReference type="SUPFAM" id="SSF81321">
    <property type="entry name" value="Family A G protein-coupled receptor-like"/>
    <property type="match status" value="1"/>
</dbReference>
<dbReference type="GO" id="GO:0016020">
    <property type="term" value="C:membrane"/>
    <property type="evidence" value="ECO:0007669"/>
    <property type="project" value="UniProtKB-SubCell"/>
</dbReference>
<evidence type="ECO:0000256" key="3">
    <source>
        <dbReference type="ARBA" id="ARBA00022989"/>
    </source>
</evidence>
<keyword evidence="12" id="KW-1185">Reference proteome</keyword>
<evidence type="ECO:0000259" key="10">
    <source>
        <dbReference type="PROSITE" id="PS50262"/>
    </source>
</evidence>
<dbReference type="Proteomes" id="UP000001593">
    <property type="component" value="Unassembled WGS sequence"/>
</dbReference>
<feature type="transmembrane region" description="Helical" evidence="9">
    <location>
        <begin position="165"/>
        <end position="184"/>
    </location>
</feature>
<sequence>MNNSSVALACRNISGIIRCRKPGPGSFPPEIQDLLKLDSNLKPIFTGLTFSCIAIALLGNMLIILTILRDKRIRGMAHIFLLNIAVSDILYSVVNLAGAILSHAMTPQALKANNCLIHKPLVTARFVCYAASVFSIATLSVERWYAICQPFAAARKTVQKKKLKILIFAVIWILSFAVAFPLALCETGHEKVHAIVLASTLLVLPSLIILFANGMIILSIKNADIFEVSEHGNEGRRKRDSLLKLLVAIIISFIVFWLPYNVLYLYLQFASRPPLVTVIKLGIISRAVTVTSYFHPALNAFLYYGFCKDFRRGLRDLIRKSGICL</sequence>
<keyword evidence="4 8" id="KW-0297">G-protein coupled receptor</keyword>
<feature type="transmembrane region" description="Helical" evidence="9">
    <location>
        <begin position="122"/>
        <end position="145"/>
    </location>
</feature>
<dbReference type="EMBL" id="DS469557">
    <property type="protein sequence ID" value="EDO43074.1"/>
    <property type="molecule type" value="Genomic_DNA"/>
</dbReference>
<dbReference type="eggNOG" id="KOG4219">
    <property type="taxonomic scope" value="Eukaryota"/>
</dbReference>
<evidence type="ECO:0000256" key="2">
    <source>
        <dbReference type="ARBA" id="ARBA00022692"/>
    </source>
</evidence>
<dbReference type="KEGG" id="nve:5514995"/>
<organism evidence="11 12">
    <name type="scientific">Nematostella vectensis</name>
    <name type="common">Starlet sea anemone</name>
    <dbReference type="NCBI Taxonomy" id="45351"/>
    <lineage>
        <taxon>Eukaryota</taxon>
        <taxon>Metazoa</taxon>
        <taxon>Cnidaria</taxon>
        <taxon>Anthozoa</taxon>
        <taxon>Hexacorallia</taxon>
        <taxon>Actiniaria</taxon>
        <taxon>Edwardsiidae</taxon>
        <taxon>Nematostella</taxon>
    </lineage>
</organism>
<feature type="transmembrane region" description="Helical" evidence="9">
    <location>
        <begin position="196"/>
        <end position="220"/>
    </location>
</feature>
<keyword evidence="3 9" id="KW-1133">Transmembrane helix</keyword>
<dbReference type="InterPro" id="IPR017452">
    <property type="entry name" value="GPCR_Rhodpsn_7TM"/>
</dbReference>
<proteinExistence type="inferred from homology"/>
<accession>A7RZE3</accession>
<dbReference type="HOGENOM" id="CLU_856072_0_0_1"/>
<evidence type="ECO:0000256" key="1">
    <source>
        <dbReference type="ARBA" id="ARBA00004141"/>
    </source>
</evidence>
<dbReference type="STRING" id="45351.A7RZE3"/>
<dbReference type="PANTHER" id="PTHR24243">
    <property type="entry name" value="G-PROTEIN COUPLED RECEPTOR"/>
    <property type="match status" value="1"/>
</dbReference>
<evidence type="ECO:0000256" key="4">
    <source>
        <dbReference type="ARBA" id="ARBA00023040"/>
    </source>
</evidence>
<dbReference type="OMA" id="CKDFRRG"/>
<reference evidence="11 12" key="1">
    <citation type="journal article" date="2007" name="Science">
        <title>Sea anemone genome reveals ancestral eumetazoan gene repertoire and genomic organization.</title>
        <authorList>
            <person name="Putnam N.H."/>
            <person name="Srivastava M."/>
            <person name="Hellsten U."/>
            <person name="Dirks B."/>
            <person name="Chapman J."/>
            <person name="Salamov A."/>
            <person name="Terry A."/>
            <person name="Shapiro H."/>
            <person name="Lindquist E."/>
            <person name="Kapitonov V.V."/>
            <person name="Jurka J."/>
            <person name="Genikhovich G."/>
            <person name="Grigoriev I.V."/>
            <person name="Lucas S.M."/>
            <person name="Steele R.E."/>
            <person name="Finnerty J.R."/>
            <person name="Technau U."/>
            <person name="Martindale M.Q."/>
            <person name="Rokhsar D.S."/>
        </authorList>
    </citation>
    <scope>NUCLEOTIDE SEQUENCE [LARGE SCALE GENOMIC DNA]</scope>
    <source>
        <strain evidence="12">CH2 X CH6</strain>
    </source>
</reference>
<comment type="subcellular location">
    <subcellularLocation>
        <location evidence="1">Membrane</location>
        <topology evidence="1">Multi-pass membrane protein</topology>
    </subcellularLocation>
</comment>
<dbReference type="PRINTS" id="PR00237">
    <property type="entry name" value="GPCRRHODOPSN"/>
</dbReference>
<keyword evidence="5 9" id="KW-0472">Membrane</keyword>
<dbReference type="PhylomeDB" id="A7RZE3"/>
<evidence type="ECO:0000256" key="9">
    <source>
        <dbReference type="SAM" id="Phobius"/>
    </source>
</evidence>
<evidence type="ECO:0000313" key="12">
    <source>
        <dbReference type="Proteomes" id="UP000001593"/>
    </source>
</evidence>